<protein>
    <recommendedName>
        <fullName evidence="2">DUF8020 domain-containing protein</fullName>
    </recommendedName>
</protein>
<accession>M0QR70</accession>
<dbReference type="AlphaFoldDB" id="M0QR70"/>
<feature type="signal peptide" evidence="1">
    <location>
        <begin position="1"/>
        <end position="20"/>
    </location>
</feature>
<dbReference type="Pfam" id="PF26059">
    <property type="entry name" value="DUF8020"/>
    <property type="match status" value="1"/>
</dbReference>
<evidence type="ECO:0000256" key="1">
    <source>
        <dbReference type="SAM" id="SignalP"/>
    </source>
</evidence>
<feature type="domain" description="DUF8020" evidence="2">
    <location>
        <begin position="37"/>
        <end position="104"/>
    </location>
</feature>
<keyword evidence="1" id="KW-0732">Signal</keyword>
<dbReference type="EMBL" id="BANX01000030">
    <property type="protein sequence ID" value="GAC69937.1"/>
    <property type="molecule type" value="Genomic_DNA"/>
</dbReference>
<organism evidence="3 4">
    <name type="scientific">Gordonia soli NBRC 108243</name>
    <dbReference type="NCBI Taxonomy" id="1223545"/>
    <lineage>
        <taxon>Bacteria</taxon>
        <taxon>Bacillati</taxon>
        <taxon>Actinomycetota</taxon>
        <taxon>Actinomycetes</taxon>
        <taxon>Mycobacteriales</taxon>
        <taxon>Gordoniaceae</taxon>
        <taxon>Gordonia</taxon>
    </lineage>
</organism>
<dbReference type="InterPro" id="IPR058333">
    <property type="entry name" value="DUF8020"/>
</dbReference>
<comment type="caution">
    <text evidence="3">The sequence shown here is derived from an EMBL/GenBank/DDBJ whole genome shotgun (WGS) entry which is preliminary data.</text>
</comment>
<reference evidence="3 4" key="1">
    <citation type="submission" date="2013-01" db="EMBL/GenBank/DDBJ databases">
        <title>Whole genome shotgun sequence of Gordonia soli NBRC 108243.</title>
        <authorList>
            <person name="Isaki-Nakamura S."/>
            <person name="Hosoyama A."/>
            <person name="Tsuchikane K."/>
            <person name="Ando Y."/>
            <person name="Baba S."/>
            <person name="Ohji S."/>
            <person name="Hamada M."/>
            <person name="Tamura T."/>
            <person name="Yamazoe A."/>
            <person name="Yamazaki S."/>
            <person name="Fujita N."/>
        </authorList>
    </citation>
    <scope>NUCLEOTIDE SEQUENCE [LARGE SCALE GENOMIC DNA]</scope>
    <source>
        <strain evidence="3 4">NBRC 108243</strain>
    </source>
</reference>
<sequence>MRGLSAVLGTVFTIAALVIAGGTAHGAPRDASPTQSTTVARDGSTITTTLTVATFQKKAGDVIVVDRRGTTIDRIADRIMLDGQTVPLRTTVSDDGRKATFTPRFTKETRAALARGMHPVSGQKDRAFRDMLFHVANGLNRAGTVSTVAGAAVGAAVGGVVGLIAGCLIVTGCIWWGVVGLGIGAAAGAGIAGSIGTTYGDPLAGQAVLDWLRTPSLKPVDLFAPVPRPEQVRHTP</sequence>
<dbReference type="Proteomes" id="UP000011666">
    <property type="component" value="Unassembled WGS sequence"/>
</dbReference>
<feature type="chain" id="PRO_5038725639" description="DUF8020 domain-containing protein" evidence="1">
    <location>
        <begin position="21"/>
        <end position="236"/>
    </location>
</feature>
<evidence type="ECO:0000259" key="2">
    <source>
        <dbReference type="Pfam" id="PF26059"/>
    </source>
</evidence>
<keyword evidence="4" id="KW-1185">Reference proteome</keyword>
<name>M0QR70_9ACTN</name>
<evidence type="ECO:0000313" key="3">
    <source>
        <dbReference type="EMBL" id="GAC69937.1"/>
    </source>
</evidence>
<dbReference type="STRING" id="1223545.GS4_30_00080"/>
<gene>
    <name evidence="3" type="ORF">GS4_30_00080</name>
</gene>
<dbReference type="eggNOG" id="ENOG5031EUE">
    <property type="taxonomic scope" value="Bacteria"/>
</dbReference>
<proteinExistence type="predicted"/>
<evidence type="ECO:0000313" key="4">
    <source>
        <dbReference type="Proteomes" id="UP000011666"/>
    </source>
</evidence>